<feature type="compositionally biased region" description="Low complexity" evidence="4">
    <location>
        <begin position="304"/>
        <end position="319"/>
    </location>
</feature>
<dbReference type="WBParaSite" id="maker-uti_cns_0007095-snap-gene-0.4-mRNA-1">
    <property type="protein sequence ID" value="maker-uti_cns_0007095-snap-gene-0.4-mRNA-1"/>
    <property type="gene ID" value="maker-uti_cns_0007095-snap-gene-0.4"/>
</dbReference>
<organism evidence="6 7">
    <name type="scientific">Macrostomum lignano</name>
    <dbReference type="NCBI Taxonomy" id="282301"/>
    <lineage>
        <taxon>Eukaryota</taxon>
        <taxon>Metazoa</taxon>
        <taxon>Spiralia</taxon>
        <taxon>Lophotrochozoa</taxon>
        <taxon>Platyhelminthes</taxon>
        <taxon>Rhabditophora</taxon>
        <taxon>Macrostomorpha</taxon>
        <taxon>Macrostomida</taxon>
        <taxon>Macrostomidae</taxon>
        <taxon>Macrostomum</taxon>
    </lineage>
</organism>
<dbReference type="GO" id="GO:0032040">
    <property type="term" value="C:small-subunit processome"/>
    <property type="evidence" value="ECO:0007669"/>
    <property type="project" value="TreeGrafter"/>
</dbReference>
<dbReference type="AlphaFoldDB" id="A0A1I8HN65"/>
<dbReference type="Pfam" id="PF09368">
    <property type="entry name" value="Sas10"/>
    <property type="match status" value="1"/>
</dbReference>
<feature type="region of interest" description="Disordered" evidence="4">
    <location>
        <begin position="29"/>
        <end position="59"/>
    </location>
</feature>
<evidence type="ECO:0000256" key="4">
    <source>
        <dbReference type="SAM" id="MobiDB-lite"/>
    </source>
</evidence>
<evidence type="ECO:0000256" key="2">
    <source>
        <dbReference type="ARBA" id="ARBA00010979"/>
    </source>
</evidence>
<feature type="region of interest" description="Disordered" evidence="4">
    <location>
        <begin position="82"/>
        <end position="140"/>
    </location>
</feature>
<feature type="compositionally biased region" description="Basic residues" evidence="4">
    <location>
        <begin position="371"/>
        <end position="381"/>
    </location>
</feature>
<feature type="domain" description="Sas10 C-terminal" evidence="5">
    <location>
        <begin position="354"/>
        <end position="434"/>
    </location>
</feature>
<feature type="compositionally biased region" description="Acidic residues" evidence="4">
    <location>
        <begin position="83"/>
        <end position="99"/>
    </location>
</feature>
<evidence type="ECO:0000256" key="1">
    <source>
        <dbReference type="ARBA" id="ARBA00004123"/>
    </source>
</evidence>
<proteinExistence type="inferred from homology"/>
<feature type="region of interest" description="Disordered" evidence="4">
    <location>
        <begin position="301"/>
        <end position="357"/>
    </location>
</feature>
<keyword evidence="3" id="KW-0539">Nucleus</keyword>
<keyword evidence="6" id="KW-1185">Reference proteome</keyword>
<comment type="similarity">
    <text evidence="2">Belongs to the SAS10 family.</text>
</comment>
<protein>
    <submittedName>
        <fullName evidence="7">Sas10 domain-containing protein</fullName>
    </submittedName>
</protein>
<feature type="compositionally biased region" description="Polar residues" evidence="4">
    <location>
        <begin position="100"/>
        <end position="109"/>
    </location>
</feature>
<reference evidence="7" key="1">
    <citation type="submission" date="2016-11" db="UniProtKB">
        <authorList>
            <consortium name="WormBaseParasite"/>
        </authorList>
    </citation>
    <scope>IDENTIFICATION</scope>
</reference>
<evidence type="ECO:0000313" key="6">
    <source>
        <dbReference type="Proteomes" id="UP000095280"/>
    </source>
</evidence>
<dbReference type="InterPro" id="IPR018972">
    <property type="entry name" value="Sas10_C_dom"/>
</dbReference>
<comment type="subcellular location">
    <subcellularLocation>
        <location evidence="1">Nucleus</location>
    </subcellularLocation>
</comment>
<dbReference type="PANTHER" id="PTHR13237">
    <property type="entry name" value="SOMETHING ABOUT SILENCING PROTEIN 10-RELATED"/>
    <property type="match status" value="1"/>
</dbReference>
<sequence length="435" mass="49611">FFQADSSDSERDFEADQDKILLDELSRHAEASRKSRVKQPAAELLPVGLDSDNSADDDDEMVGQYRDILKRARLQKFRKEVAEDLVDDDEADKEEDSEEQLANRQWSTSRRYRYAAGDSDGEEEDDDIEGGEDASTARLMREERERLRRRLLGVGLPSDLPSSVSSTSATAAASTALSSKESLKKRPQQQQQLVRLATELPAYERPPPGVSLEQHLLLSDSNRWPDMRRAYEQKTRLENRLKPLVGLAESELTDEQAVLKWHYILLCAYLRMRADPTVSAGLHRHPIRRLLRQAEDATRNLVDISSNPSSTTSSSVNKKSSSKKSGKIKLEAAVEEEEEEEAVDDKTSQQQQQQHRPIYWEMQKNLPVRLHKRRPRGGKKAKPGDSNPRVKLRDKFRKAMIKRRSQVPEVRPEVNRYSGEKSGIRAGLVKSQKFK</sequence>
<feature type="compositionally biased region" description="Acidic residues" evidence="4">
    <location>
        <begin position="333"/>
        <end position="343"/>
    </location>
</feature>
<feature type="region of interest" description="Disordered" evidence="4">
    <location>
        <begin position="371"/>
        <end position="391"/>
    </location>
</feature>
<dbReference type="GO" id="GO:0000462">
    <property type="term" value="P:maturation of SSU-rRNA from tricistronic rRNA transcript (SSU-rRNA, 5.8S rRNA, LSU-rRNA)"/>
    <property type="evidence" value="ECO:0007669"/>
    <property type="project" value="TreeGrafter"/>
</dbReference>
<dbReference type="PANTHER" id="PTHR13237:SF8">
    <property type="entry name" value="SOMETHING ABOUT SILENCING PROTEIN 10"/>
    <property type="match status" value="1"/>
</dbReference>
<name>A0A1I8HN65_9PLAT</name>
<accession>A0A1I8HN65</accession>
<feature type="compositionally biased region" description="Acidic residues" evidence="4">
    <location>
        <begin position="119"/>
        <end position="132"/>
    </location>
</feature>
<evidence type="ECO:0000259" key="5">
    <source>
        <dbReference type="Pfam" id="PF09368"/>
    </source>
</evidence>
<evidence type="ECO:0000313" key="7">
    <source>
        <dbReference type="WBParaSite" id="maker-uti_cns_0007095-snap-gene-0.4-mRNA-1"/>
    </source>
</evidence>
<evidence type="ECO:0000256" key="3">
    <source>
        <dbReference type="ARBA" id="ARBA00023242"/>
    </source>
</evidence>
<dbReference type="Proteomes" id="UP000095280">
    <property type="component" value="Unplaced"/>
</dbReference>